<reference evidence="3 4" key="1">
    <citation type="submission" date="2018-12" db="EMBL/GenBank/DDBJ databases">
        <title>Draft genome sequence of Embleya hyalina NBRC 13850T.</title>
        <authorList>
            <person name="Komaki H."/>
            <person name="Hosoyama A."/>
            <person name="Kimura A."/>
            <person name="Ichikawa N."/>
            <person name="Tamura T."/>
        </authorList>
    </citation>
    <scope>NUCLEOTIDE SEQUENCE [LARGE SCALE GENOMIC DNA]</scope>
    <source>
        <strain evidence="3 4">NBRC 13850</strain>
    </source>
</reference>
<accession>A0A401YSZ9</accession>
<keyword evidence="4" id="KW-1185">Reference proteome</keyword>
<feature type="signal peptide" evidence="2">
    <location>
        <begin position="1"/>
        <end position="30"/>
    </location>
</feature>
<evidence type="ECO:0008006" key="5">
    <source>
        <dbReference type="Google" id="ProtNLM"/>
    </source>
</evidence>
<dbReference type="Gene3D" id="2.130.10.10">
    <property type="entry name" value="YVTN repeat-like/Quinoprotein amine dehydrogenase"/>
    <property type="match status" value="2"/>
</dbReference>
<dbReference type="PROSITE" id="PS51257">
    <property type="entry name" value="PROKAR_LIPOPROTEIN"/>
    <property type="match status" value="1"/>
</dbReference>
<evidence type="ECO:0000256" key="2">
    <source>
        <dbReference type="SAM" id="SignalP"/>
    </source>
</evidence>
<protein>
    <recommendedName>
        <fullName evidence="5">Lipoprotein</fullName>
    </recommendedName>
</protein>
<evidence type="ECO:0000313" key="4">
    <source>
        <dbReference type="Proteomes" id="UP000286931"/>
    </source>
</evidence>
<organism evidence="3 4">
    <name type="scientific">Embleya hyalina</name>
    <dbReference type="NCBI Taxonomy" id="516124"/>
    <lineage>
        <taxon>Bacteria</taxon>
        <taxon>Bacillati</taxon>
        <taxon>Actinomycetota</taxon>
        <taxon>Actinomycetes</taxon>
        <taxon>Kitasatosporales</taxon>
        <taxon>Streptomycetaceae</taxon>
        <taxon>Embleya</taxon>
    </lineage>
</organism>
<proteinExistence type="predicted"/>
<dbReference type="EMBL" id="BIFH01000025">
    <property type="protein sequence ID" value="GCD97699.1"/>
    <property type="molecule type" value="Genomic_DNA"/>
</dbReference>
<dbReference type="AlphaFoldDB" id="A0A401YSZ9"/>
<dbReference type="RefSeq" id="WP_126639668.1">
    <property type="nucleotide sequence ID" value="NZ_BIFH01000025.1"/>
</dbReference>
<feature type="region of interest" description="Disordered" evidence="1">
    <location>
        <begin position="34"/>
        <end position="53"/>
    </location>
</feature>
<dbReference type="InterPro" id="IPR047697">
    <property type="entry name" value="AztD-like"/>
</dbReference>
<name>A0A401YSZ9_9ACTN</name>
<comment type="caution">
    <text evidence="3">The sequence shown here is derived from an EMBL/GenBank/DDBJ whole genome shotgun (WGS) entry which is preliminary data.</text>
</comment>
<dbReference type="InterPro" id="IPR015943">
    <property type="entry name" value="WD40/YVTN_repeat-like_dom_sf"/>
</dbReference>
<sequence>MATPRRSRDKAATKAATLTALLIGSLALTACGSGNDETHKQSEPARGQLTTAAKSGVTAPVVATYDGGIYILDGETLRVVDDLRLDGFNRVNPAGDERHIMVSTASGFRVLDAVGRTMTDVEFKGAKPGHVVRHAGKTALFADGTGQVTIFDSGALGRGTPKSRTYTAPSPHHGVAVELSDGRLVVTLGNEEKRVGIAVLDKDHKEITRNENCPGVHGEATARGEAVVIGCQDGLLVYKDGAITKVGSPTAYGRIGTQAGSEQSPIVLGDYKKDPDAELERPEQVSLTDTRSGTMRLVDLGPGTSYSSRSLARGPRGEALVLGTDGRIHVIDPEAGKVVNTIPVLGTWQEPLGWQQPRPAIFVRDRTAYVSDPAAKKLHAVDIDTGRTNATTDLPNTPNEISGVRP</sequence>
<evidence type="ECO:0000256" key="1">
    <source>
        <dbReference type="SAM" id="MobiDB-lite"/>
    </source>
</evidence>
<keyword evidence="2" id="KW-0732">Signal</keyword>
<dbReference type="SUPFAM" id="SSF50969">
    <property type="entry name" value="YVTN repeat-like/Quinoprotein amine dehydrogenase"/>
    <property type="match status" value="1"/>
</dbReference>
<evidence type="ECO:0000313" key="3">
    <source>
        <dbReference type="EMBL" id="GCD97699.1"/>
    </source>
</evidence>
<dbReference type="NCBIfam" id="NF038015">
    <property type="entry name" value="AztD"/>
    <property type="match status" value="1"/>
</dbReference>
<feature type="chain" id="PRO_5038808432" description="Lipoprotein" evidence="2">
    <location>
        <begin position="31"/>
        <end position="406"/>
    </location>
</feature>
<gene>
    <name evidence="3" type="ORF">EHYA_05395</name>
</gene>
<dbReference type="OrthoDB" id="3250815at2"/>
<dbReference type="Proteomes" id="UP000286931">
    <property type="component" value="Unassembled WGS sequence"/>
</dbReference>
<dbReference type="InterPro" id="IPR011044">
    <property type="entry name" value="Quino_amine_DH_bsu"/>
</dbReference>